<dbReference type="GO" id="GO:0016020">
    <property type="term" value="C:membrane"/>
    <property type="evidence" value="ECO:0007669"/>
    <property type="project" value="UniProtKB-SubCell"/>
</dbReference>
<dbReference type="PRINTS" id="PR00762">
    <property type="entry name" value="CLCHANNEL"/>
</dbReference>
<comment type="subcellular location">
    <subcellularLocation>
        <location evidence="1">Membrane</location>
        <topology evidence="1">Multi-pass membrane protein</topology>
    </subcellularLocation>
</comment>
<feature type="transmembrane region" description="Helical" evidence="5">
    <location>
        <begin position="214"/>
        <end position="237"/>
    </location>
</feature>
<evidence type="ECO:0000313" key="6">
    <source>
        <dbReference type="EMBL" id="MBB5350602.1"/>
    </source>
</evidence>
<gene>
    <name evidence="6" type="ORF">HNR46_000830</name>
</gene>
<reference evidence="6 7" key="1">
    <citation type="submission" date="2020-08" db="EMBL/GenBank/DDBJ databases">
        <title>Genomic Encyclopedia of Type Strains, Phase IV (KMG-IV): sequencing the most valuable type-strain genomes for metagenomic binning, comparative biology and taxonomic classification.</title>
        <authorList>
            <person name="Goeker M."/>
        </authorList>
    </citation>
    <scope>NUCLEOTIDE SEQUENCE [LARGE SCALE GENOMIC DNA]</scope>
    <source>
        <strain evidence="6 7">YC6886</strain>
    </source>
</reference>
<feature type="transmembrane region" description="Helical" evidence="5">
    <location>
        <begin position="258"/>
        <end position="281"/>
    </location>
</feature>
<accession>A0A840UXU4</accession>
<dbReference type="PANTHER" id="PTHR43427:SF12">
    <property type="entry name" value="CHLORIDE TRANSPORTER"/>
    <property type="match status" value="1"/>
</dbReference>
<dbReference type="RefSeq" id="WP_184016047.1">
    <property type="nucleotide sequence ID" value="NZ_JACHFD010000003.1"/>
</dbReference>
<dbReference type="SUPFAM" id="SSF81340">
    <property type="entry name" value="Clc chloride channel"/>
    <property type="match status" value="1"/>
</dbReference>
<dbReference type="CDD" id="cd03682">
    <property type="entry name" value="ClC_sycA_like"/>
    <property type="match status" value="1"/>
</dbReference>
<feature type="transmembrane region" description="Helical" evidence="5">
    <location>
        <begin position="375"/>
        <end position="394"/>
    </location>
</feature>
<feature type="transmembrane region" description="Helical" evidence="5">
    <location>
        <begin position="348"/>
        <end position="368"/>
    </location>
</feature>
<evidence type="ECO:0000256" key="5">
    <source>
        <dbReference type="SAM" id="Phobius"/>
    </source>
</evidence>
<dbReference type="Gene3D" id="1.10.3080.10">
    <property type="entry name" value="Clc chloride channel"/>
    <property type="match status" value="1"/>
</dbReference>
<keyword evidence="2 5" id="KW-0812">Transmembrane</keyword>
<dbReference type="InterPro" id="IPR050368">
    <property type="entry name" value="ClC-type_chloride_channel"/>
</dbReference>
<name>A0A840UXU4_9BACT</name>
<keyword evidence="3 5" id="KW-1133">Transmembrane helix</keyword>
<evidence type="ECO:0000256" key="2">
    <source>
        <dbReference type="ARBA" id="ARBA00022692"/>
    </source>
</evidence>
<protein>
    <submittedName>
        <fullName evidence="6">H+/Cl- antiporter ClcA</fullName>
    </submittedName>
</protein>
<dbReference type="InterPro" id="IPR001807">
    <property type="entry name" value="ClC"/>
</dbReference>
<feature type="transmembrane region" description="Helical" evidence="5">
    <location>
        <begin position="46"/>
        <end position="64"/>
    </location>
</feature>
<sequence>MIRPPFQPVAALKWLALLLPMAAVVGSVSALFLWSLDAVTRVRFEFPWLLYLLPVAGVIVGTLYHRFGGKSGGGNNLIMDEIHEPGAGVPRRMGVFVLLGTLVTHLFGGSAGREGTAVQMGGSVAAAFGKALRMDAASLRILLMAGVAAGFGSVFGTPIAGAVFALEVLVIGRMQYDALVPCFLASLVADWTCRSWGVGHAHYFVAVTGPEPHLLLIGKVLLSAVAFGLTGALFAWLMHRLGKWLTQLIPRPEWRPAVGGLVVIVLFFLAGTPDYLGLGVLGNRPEAITLPAFFSSAEIPASAWLWKLAFTAVTLAAGFKGGEITPLFFIGAALGNALAHLLGAPVDLFAALGFVAVFAAATNTPLASTLMGMELFGAGNGLYLAAACIIAYRFSGHSGIYASQRLAVPKFHSDSEGS</sequence>
<evidence type="ECO:0000256" key="4">
    <source>
        <dbReference type="ARBA" id="ARBA00023136"/>
    </source>
</evidence>
<dbReference type="EMBL" id="JACHFD010000003">
    <property type="protein sequence ID" value="MBB5350602.1"/>
    <property type="molecule type" value="Genomic_DNA"/>
</dbReference>
<dbReference type="GO" id="GO:0015108">
    <property type="term" value="F:chloride transmembrane transporter activity"/>
    <property type="evidence" value="ECO:0007669"/>
    <property type="project" value="InterPro"/>
</dbReference>
<feature type="transmembrane region" description="Helical" evidence="5">
    <location>
        <begin position="12"/>
        <end position="34"/>
    </location>
</feature>
<dbReference type="PANTHER" id="PTHR43427">
    <property type="entry name" value="CHLORIDE CHANNEL PROTEIN CLC-E"/>
    <property type="match status" value="1"/>
</dbReference>
<dbReference type="Proteomes" id="UP000557717">
    <property type="component" value="Unassembled WGS sequence"/>
</dbReference>
<dbReference type="AlphaFoldDB" id="A0A840UXU4"/>
<keyword evidence="4 5" id="KW-0472">Membrane</keyword>
<evidence type="ECO:0000313" key="7">
    <source>
        <dbReference type="Proteomes" id="UP000557717"/>
    </source>
</evidence>
<dbReference type="Pfam" id="PF00654">
    <property type="entry name" value="Voltage_CLC"/>
    <property type="match status" value="1"/>
</dbReference>
<evidence type="ECO:0000256" key="1">
    <source>
        <dbReference type="ARBA" id="ARBA00004141"/>
    </source>
</evidence>
<evidence type="ECO:0000256" key="3">
    <source>
        <dbReference type="ARBA" id="ARBA00022989"/>
    </source>
</evidence>
<proteinExistence type="predicted"/>
<comment type="caution">
    <text evidence="6">The sequence shown here is derived from an EMBL/GenBank/DDBJ whole genome shotgun (WGS) entry which is preliminary data.</text>
</comment>
<keyword evidence="7" id="KW-1185">Reference proteome</keyword>
<dbReference type="InterPro" id="IPR014743">
    <property type="entry name" value="Cl-channel_core"/>
</dbReference>
<organism evidence="6 7">
    <name type="scientific">Haloferula luteola</name>
    <dbReference type="NCBI Taxonomy" id="595692"/>
    <lineage>
        <taxon>Bacteria</taxon>
        <taxon>Pseudomonadati</taxon>
        <taxon>Verrucomicrobiota</taxon>
        <taxon>Verrucomicrobiia</taxon>
        <taxon>Verrucomicrobiales</taxon>
        <taxon>Verrucomicrobiaceae</taxon>
        <taxon>Haloferula</taxon>
    </lineage>
</organism>
<feature type="transmembrane region" description="Helical" evidence="5">
    <location>
        <begin position="141"/>
        <end position="166"/>
    </location>
</feature>